<dbReference type="CDD" id="cd02440">
    <property type="entry name" value="AdoMet_MTases"/>
    <property type="match status" value="1"/>
</dbReference>
<organism evidence="1 2">
    <name type="scientific">Pseudopithomyces chartarum</name>
    <dbReference type="NCBI Taxonomy" id="1892770"/>
    <lineage>
        <taxon>Eukaryota</taxon>
        <taxon>Fungi</taxon>
        <taxon>Dikarya</taxon>
        <taxon>Ascomycota</taxon>
        <taxon>Pezizomycotina</taxon>
        <taxon>Dothideomycetes</taxon>
        <taxon>Pleosporomycetidae</taxon>
        <taxon>Pleosporales</taxon>
        <taxon>Massarineae</taxon>
        <taxon>Didymosphaeriaceae</taxon>
        <taxon>Pseudopithomyces</taxon>
    </lineage>
</organism>
<dbReference type="Pfam" id="PF13489">
    <property type="entry name" value="Methyltransf_23"/>
    <property type="match status" value="1"/>
</dbReference>
<dbReference type="SUPFAM" id="SSF53335">
    <property type="entry name" value="S-adenosyl-L-methionine-dependent methyltransferases"/>
    <property type="match status" value="1"/>
</dbReference>
<sequence length="271" mass="30979">MAPAPAYVFTRDFIDNNRINLQHYLWVELFGYYTHPDIPIQQEYMRIADVGTGTGIWLTDLAKRLPSTTHLDGLDVSFEAMPPLEWLPPNVTLRNWDIYKEPAQELHGFYDVINIRNFSFVLKDEDIPDVLARLSKLLKPGGYLQWSEPDVSSFRIEKTHSENDTTALTQLLRMSQAQDKRLSPTWVPKLVGLFEDQGLQQVQSDVRDAPLHLAVAMHECSLLIHELVVRKTKDADVAKGLKTLIPKAAQETRDGSCWAFTRWNVVGKKPI</sequence>
<comment type="caution">
    <text evidence="1">The sequence shown here is derived from an EMBL/GenBank/DDBJ whole genome shotgun (WGS) entry which is preliminary data.</text>
</comment>
<dbReference type="AlphaFoldDB" id="A0AAN6LS33"/>
<evidence type="ECO:0008006" key="3">
    <source>
        <dbReference type="Google" id="ProtNLM"/>
    </source>
</evidence>
<dbReference type="InterPro" id="IPR029063">
    <property type="entry name" value="SAM-dependent_MTases_sf"/>
</dbReference>
<proteinExistence type="predicted"/>
<reference evidence="1 2" key="1">
    <citation type="submission" date="2021-02" db="EMBL/GenBank/DDBJ databases">
        <title>Genome assembly of Pseudopithomyces chartarum.</title>
        <authorList>
            <person name="Jauregui R."/>
            <person name="Singh J."/>
            <person name="Voisey C."/>
        </authorList>
    </citation>
    <scope>NUCLEOTIDE SEQUENCE [LARGE SCALE GENOMIC DNA]</scope>
    <source>
        <strain evidence="1 2">AGR01</strain>
    </source>
</reference>
<evidence type="ECO:0000313" key="1">
    <source>
        <dbReference type="EMBL" id="KAK3201220.1"/>
    </source>
</evidence>
<protein>
    <recommendedName>
        <fullName evidence="3">Methyltransferase domain-containing protein</fullName>
    </recommendedName>
</protein>
<gene>
    <name evidence="1" type="ORF">GRF29_185g180114</name>
</gene>
<dbReference type="Proteomes" id="UP001280581">
    <property type="component" value="Unassembled WGS sequence"/>
</dbReference>
<dbReference type="Gene3D" id="3.40.50.150">
    <property type="entry name" value="Vaccinia Virus protein VP39"/>
    <property type="match status" value="1"/>
</dbReference>
<name>A0AAN6LS33_9PLEO</name>
<dbReference type="EMBL" id="WVTA01000016">
    <property type="protein sequence ID" value="KAK3201220.1"/>
    <property type="molecule type" value="Genomic_DNA"/>
</dbReference>
<evidence type="ECO:0000313" key="2">
    <source>
        <dbReference type="Proteomes" id="UP001280581"/>
    </source>
</evidence>
<keyword evidence="2" id="KW-1185">Reference proteome</keyword>
<accession>A0AAN6LS33</accession>